<dbReference type="InterPro" id="IPR007527">
    <property type="entry name" value="Znf_SWIM"/>
</dbReference>
<sequence length="456" mass="51948">MELGLIGAVKDLFPEAEHRNCVRHMYQNFKQKHKGKALKDLVWNAARASNKVIFQKCMEALDQEDKAAREWFNNPERPFQSWTRALFRTNTKCDMLLNNLCESFNRYILDARDKAIITMLEMIKNKLMKRMYKKREWIAKSDSSICPKIVKKLNKISKEAIWFKTDYSGGPRVSVDGPGGVNIVDMKAKSCTCRRWELTGLPCPHAYACIIGNSERVEDYVDTFYTIETFKNVYSHYINPTNPEDHWPEVVDCGEAPIEEQVTVVQTDVVAAQGVDEVAIKGIEITRLSHTSKRGRLFKRKVMKEYIVEVQKKKKKKIGNHSKFSSISSSSSLTLLSAMSASSASSRKTLSKIACNRLQKELAEWQVNPPAGFKHKVTDNLQRWVIEVNGAPGTLYADETYNLQVDFPEHYPMEAPQVIFVPPAPLHPHIYSNGHICLGHGEDSCTSFEQFQFGTA</sequence>
<feature type="domain" description="UBC core" evidence="5">
    <location>
        <begin position="353"/>
        <end position="456"/>
    </location>
</feature>
<evidence type="ECO:0000313" key="8">
    <source>
        <dbReference type="Proteomes" id="UP000826656"/>
    </source>
</evidence>
<dbReference type="InterPro" id="IPR006564">
    <property type="entry name" value="Znf_PMZ"/>
</dbReference>
<organism evidence="7 8">
    <name type="scientific">Solanum tuberosum</name>
    <name type="common">Potato</name>
    <dbReference type="NCBI Taxonomy" id="4113"/>
    <lineage>
        <taxon>Eukaryota</taxon>
        <taxon>Viridiplantae</taxon>
        <taxon>Streptophyta</taxon>
        <taxon>Embryophyta</taxon>
        <taxon>Tracheophyta</taxon>
        <taxon>Spermatophyta</taxon>
        <taxon>Magnoliopsida</taxon>
        <taxon>eudicotyledons</taxon>
        <taxon>Gunneridae</taxon>
        <taxon>Pentapetalae</taxon>
        <taxon>asterids</taxon>
        <taxon>lamiids</taxon>
        <taxon>Solanales</taxon>
        <taxon>Solanaceae</taxon>
        <taxon>Solanoideae</taxon>
        <taxon>Solaneae</taxon>
        <taxon>Solanum</taxon>
    </lineage>
</organism>
<dbReference type="SMART" id="SM00575">
    <property type="entry name" value="ZnF_PMZ"/>
    <property type="match status" value="1"/>
</dbReference>
<dbReference type="Gene3D" id="3.10.110.10">
    <property type="entry name" value="Ubiquitin Conjugating Enzyme"/>
    <property type="match status" value="1"/>
</dbReference>
<dbReference type="PANTHER" id="PTHR31973:SF187">
    <property type="entry name" value="MUTATOR TRANSPOSASE MUDRA PROTEIN"/>
    <property type="match status" value="1"/>
</dbReference>
<dbReference type="PANTHER" id="PTHR31973">
    <property type="entry name" value="POLYPROTEIN, PUTATIVE-RELATED"/>
    <property type="match status" value="1"/>
</dbReference>
<comment type="caution">
    <text evidence="7">The sequence shown here is derived from an EMBL/GenBank/DDBJ whole genome shotgun (WGS) entry which is preliminary data.</text>
</comment>
<dbReference type="InterPro" id="IPR000608">
    <property type="entry name" value="UBC"/>
</dbReference>
<dbReference type="CDD" id="cd23808">
    <property type="entry name" value="UBCc_UBE2W"/>
    <property type="match status" value="1"/>
</dbReference>
<evidence type="ECO:0000256" key="1">
    <source>
        <dbReference type="ARBA" id="ARBA00022723"/>
    </source>
</evidence>
<keyword evidence="8" id="KW-1185">Reference proteome</keyword>
<dbReference type="PROSITE" id="PS50966">
    <property type="entry name" value="ZF_SWIM"/>
    <property type="match status" value="1"/>
</dbReference>
<feature type="domain" description="SWIM-type" evidence="6">
    <location>
        <begin position="182"/>
        <end position="214"/>
    </location>
</feature>
<dbReference type="SUPFAM" id="SSF54495">
    <property type="entry name" value="UBC-like"/>
    <property type="match status" value="1"/>
</dbReference>
<keyword evidence="3" id="KW-0862">Zinc</keyword>
<dbReference type="Pfam" id="PF00179">
    <property type="entry name" value="UQ_con"/>
    <property type="match status" value="1"/>
</dbReference>
<protein>
    <submittedName>
        <fullName evidence="7">Uncharacterized protein</fullName>
    </submittedName>
</protein>
<accession>A0ABQ7VUI6</accession>
<dbReference type="SMART" id="SM00212">
    <property type="entry name" value="UBCc"/>
    <property type="match status" value="1"/>
</dbReference>
<evidence type="ECO:0000256" key="3">
    <source>
        <dbReference type="ARBA" id="ARBA00022833"/>
    </source>
</evidence>
<gene>
    <name evidence="7" type="ORF">KY290_016140</name>
</gene>
<proteinExistence type="predicted"/>
<evidence type="ECO:0000313" key="7">
    <source>
        <dbReference type="EMBL" id="KAH0772159.1"/>
    </source>
</evidence>
<evidence type="ECO:0000259" key="5">
    <source>
        <dbReference type="PROSITE" id="PS50127"/>
    </source>
</evidence>
<evidence type="ECO:0000256" key="4">
    <source>
        <dbReference type="PROSITE-ProRule" id="PRU00325"/>
    </source>
</evidence>
<keyword evidence="1" id="KW-0479">Metal-binding</keyword>
<dbReference type="PROSITE" id="PS50127">
    <property type="entry name" value="UBC_2"/>
    <property type="match status" value="1"/>
</dbReference>
<dbReference type="Proteomes" id="UP000826656">
    <property type="component" value="Unassembled WGS sequence"/>
</dbReference>
<reference evidence="7 8" key="1">
    <citation type="journal article" date="2021" name="bioRxiv">
        <title>Chromosome-scale and haplotype-resolved genome assembly of a tetraploid potato cultivar.</title>
        <authorList>
            <person name="Sun H."/>
            <person name="Jiao W.-B."/>
            <person name="Krause K."/>
            <person name="Campoy J.A."/>
            <person name="Goel M."/>
            <person name="Folz-Donahue K."/>
            <person name="Kukat C."/>
            <person name="Huettel B."/>
            <person name="Schneeberger K."/>
        </authorList>
    </citation>
    <scope>NUCLEOTIDE SEQUENCE [LARGE SCALE GENOMIC DNA]</scope>
    <source>
        <strain evidence="7">SolTubOtavaFocal</strain>
        <tissue evidence="7">Leaves</tissue>
    </source>
</reference>
<keyword evidence="2 4" id="KW-0863">Zinc-finger</keyword>
<evidence type="ECO:0000259" key="6">
    <source>
        <dbReference type="PROSITE" id="PS50966"/>
    </source>
</evidence>
<dbReference type="InterPro" id="IPR016135">
    <property type="entry name" value="UBQ-conjugating_enzyme/RWD"/>
</dbReference>
<name>A0ABQ7VUI6_SOLTU</name>
<dbReference type="EMBL" id="JAIVGD010000011">
    <property type="protein sequence ID" value="KAH0772159.1"/>
    <property type="molecule type" value="Genomic_DNA"/>
</dbReference>
<evidence type="ECO:0000256" key="2">
    <source>
        <dbReference type="ARBA" id="ARBA00022771"/>
    </source>
</evidence>
<dbReference type="Pfam" id="PF04434">
    <property type="entry name" value="SWIM"/>
    <property type="match status" value="1"/>
</dbReference>